<gene>
    <name evidence="1" type="ORF">EAE97_008097</name>
</gene>
<dbReference type="Proteomes" id="UP000710849">
    <property type="component" value="Unassembled WGS sequence"/>
</dbReference>
<organism evidence="1 2">
    <name type="scientific">Botrytis byssoidea</name>
    <dbReference type="NCBI Taxonomy" id="139641"/>
    <lineage>
        <taxon>Eukaryota</taxon>
        <taxon>Fungi</taxon>
        <taxon>Dikarya</taxon>
        <taxon>Ascomycota</taxon>
        <taxon>Pezizomycotina</taxon>
        <taxon>Leotiomycetes</taxon>
        <taxon>Helotiales</taxon>
        <taxon>Sclerotiniaceae</taxon>
        <taxon>Botrytis</taxon>
    </lineage>
</organism>
<name>A0A9P5LZ16_9HELO</name>
<sequence length="141" mass="15862">MSESTSTSTASPSRKELMLEVLFAQRGFSISPFKTGMQRLEEVGQTIAMPSIHHLNIGLGIIDNHRLGLKIVRNTPSVLLAKMSQDAKRRWLRARLLVAADDYLRYCRGDAFARLAASQKFVVDIYFEYRKSCFSGFVSTA</sequence>
<dbReference type="EMBL" id="RCSW01000017">
    <property type="protein sequence ID" value="KAF7935190.1"/>
    <property type="molecule type" value="Genomic_DNA"/>
</dbReference>
<protein>
    <submittedName>
        <fullName evidence="1">Uncharacterized protein</fullName>
    </submittedName>
</protein>
<dbReference type="RefSeq" id="XP_038730291.1">
    <property type="nucleotide sequence ID" value="XM_038878611.1"/>
</dbReference>
<proteinExistence type="predicted"/>
<dbReference type="GeneID" id="62151685"/>
<reference evidence="1 2" key="1">
    <citation type="journal article" date="2020" name="Genome Biol. Evol.">
        <title>Comparative genomics of Sclerotiniaceae.</title>
        <authorList>
            <person name="Valero Jimenez C.A."/>
            <person name="Steentjes M."/>
            <person name="Scholten O.E."/>
            <person name="Van Kan J.A.L."/>
        </authorList>
    </citation>
    <scope>NUCLEOTIDE SEQUENCE [LARGE SCALE GENOMIC DNA]</scope>
    <source>
        <strain evidence="1 2">MUCL 94</strain>
    </source>
</reference>
<evidence type="ECO:0000313" key="2">
    <source>
        <dbReference type="Proteomes" id="UP000710849"/>
    </source>
</evidence>
<accession>A0A9P5LZ16</accession>
<comment type="caution">
    <text evidence="1">The sequence shown here is derived from an EMBL/GenBank/DDBJ whole genome shotgun (WGS) entry which is preliminary data.</text>
</comment>
<keyword evidence="2" id="KW-1185">Reference proteome</keyword>
<dbReference type="AlphaFoldDB" id="A0A9P5LZ16"/>
<evidence type="ECO:0000313" key="1">
    <source>
        <dbReference type="EMBL" id="KAF7935190.1"/>
    </source>
</evidence>